<evidence type="ECO:0000313" key="1">
    <source>
        <dbReference type="EMBL" id="RFU17985.1"/>
    </source>
</evidence>
<dbReference type="OrthoDB" id="101884at2"/>
<dbReference type="Gene3D" id="2.40.160.130">
    <property type="entry name" value="Capsule assembly protein Wzi"/>
    <property type="match status" value="1"/>
</dbReference>
<comment type="caution">
    <text evidence="1">The sequence shown here is derived from an EMBL/GenBank/DDBJ whole genome shotgun (WGS) entry which is preliminary data.</text>
</comment>
<reference evidence="1 2" key="1">
    <citation type="submission" date="2018-08" db="EMBL/GenBank/DDBJ databases">
        <title>Acidipila sp. 4G-K13, an acidobacterium isolated from forest soil.</title>
        <authorList>
            <person name="Gao Z.-H."/>
            <person name="Qiu L.-H."/>
        </authorList>
    </citation>
    <scope>NUCLEOTIDE SEQUENCE [LARGE SCALE GENOMIC DNA]</scope>
    <source>
        <strain evidence="1 2">4G-K13</strain>
    </source>
</reference>
<sequence length="540" mass="61426">MIYTSAQGSTYVPVDSWIYPALDRLHGLGYVDTAFLGLRPWTRLSIAHMLQESADRIDADTSDDDAREIYLAVLGEVQPDIDSSTAIEHPHSELESVYSQFRGISGTPLRDSYHLGQTLVDDYGRPYAEGFNNYTGFSARAEAGRLTLYYRGEYQHAPGYTGYDTSLAQYLSETVDGVPWIPGQRQDTIPAGIIPSADSSRVLEANLSYHILNHEVSFGKNDHWLGPDKGASMLWSNNAEDIYDFEIDRVEPLRIPLLSRITGPFRYDFFVGSLKGHTDPNSPWVHMEKVSFKPTRDLEFGFDRLVIWGGKDHTPITIHTFLKSFFSFQNVTAAEKLGRDDPGARFGTFDFSYRLPFVRNWLTLYSDSLVHDDVSPISAPRRSGIRPGIYLSHFPRLPHLDMRVEAASTEPVSSALNNGRFLYYEAVQKQGPTNKGFLVGDWIGRQDKGGQAWLTWHLSPQENIQFTYRNAKASPKFFTYGSTQNDYEVSVTKRFMKDYEVHAWVQYEGWKIPIYQPGAHSDTTVTAQFTWYPHHESKQF</sequence>
<keyword evidence="2" id="KW-1185">Reference proteome</keyword>
<gene>
    <name evidence="1" type="ORF">D0Y96_06550</name>
</gene>
<dbReference type="EMBL" id="QVQT01000002">
    <property type="protein sequence ID" value="RFU17985.1"/>
    <property type="molecule type" value="Genomic_DNA"/>
</dbReference>
<dbReference type="InterPro" id="IPR038636">
    <property type="entry name" value="Wzi_sf"/>
</dbReference>
<accession>A0A372ISS4</accession>
<dbReference type="AlphaFoldDB" id="A0A372ISS4"/>
<dbReference type="Proteomes" id="UP000264702">
    <property type="component" value="Unassembled WGS sequence"/>
</dbReference>
<protein>
    <submittedName>
        <fullName evidence="1">Capsule assembly Wzi family protein</fullName>
    </submittedName>
</protein>
<name>A0A372ISS4_9BACT</name>
<evidence type="ECO:0000313" key="2">
    <source>
        <dbReference type="Proteomes" id="UP000264702"/>
    </source>
</evidence>
<proteinExistence type="predicted"/>
<dbReference type="InterPro" id="IPR026950">
    <property type="entry name" value="Caps_assemb_Wzi"/>
</dbReference>
<organism evidence="1 2">
    <name type="scientific">Paracidobacterium acidisoli</name>
    <dbReference type="NCBI Taxonomy" id="2303751"/>
    <lineage>
        <taxon>Bacteria</taxon>
        <taxon>Pseudomonadati</taxon>
        <taxon>Acidobacteriota</taxon>
        <taxon>Terriglobia</taxon>
        <taxon>Terriglobales</taxon>
        <taxon>Acidobacteriaceae</taxon>
        <taxon>Paracidobacterium</taxon>
    </lineage>
</organism>
<dbReference type="Pfam" id="PF14052">
    <property type="entry name" value="Caps_assemb_Wzi"/>
    <property type="match status" value="1"/>
</dbReference>